<keyword evidence="2" id="KW-0812">Transmembrane</keyword>
<keyword evidence="2" id="KW-1133">Transmembrane helix</keyword>
<protein>
    <submittedName>
        <fullName evidence="4">DUF4129 domain-containing protein</fullName>
    </submittedName>
</protein>
<keyword evidence="5" id="KW-1185">Reference proteome</keyword>
<evidence type="ECO:0000259" key="3">
    <source>
        <dbReference type="Pfam" id="PF13559"/>
    </source>
</evidence>
<comment type="caution">
    <text evidence="4">The sequence shown here is derived from an EMBL/GenBank/DDBJ whole genome shotgun (WGS) entry which is preliminary data.</text>
</comment>
<reference evidence="4" key="1">
    <citation type="submission" date="2022-10" db="EMBL/GenBank/DDBJ databases">
        <title>Genome sequence of Actinomyces israelii ATCC 10048.</title>
        <authorList>
            <person name="Watt R.M."/>
            <person name="Tong W.M."/>
        </authorList>
    </citation>
    <scope>NUCLEOTIDE SEQUENCE</scope>
    <source>
        <strain evidence="4">ATCC 10048</strain>
    </source>
</reference>
<dbReference type="RefSeq" id="WP_268917661.1">
    <property type="nucleotide sequence ID" value="NZ_JAPTMY010000018.1"/>
</dbReference>
<feature type="region of interest" description="Disordered" evidence="1">
    <location>
        <begin position="25"/>
        <end position="44"/>
    </location>
</feature>
<name>A0ABT4I928_9ACTO</name>
<accession>A0ABT4I928</accession>
<evidence type="ECO:0000313" key="4">
    <source>
        <dbReference type="EMBL" id="MCZ0858231.1"/>
    </source>
</evidence>
<keyword evidence="2" id="KW-0472">Membrane</keyword>
<gene>
    <name evidence="4" type="ORF">OHJ16_09275</name>
</gene>
<feature type="domain" description="Protein-glutamine gamma-glutamyltransferase-like C-terminal" evidence="3">
    <location>
        <begin position="145"/>
        <end position="213"/>
    </location>
</feature>
<dbReference type="Pfam" id="PF13559">
    <property type="entry name" value="DUF4129"/>
    <property type="match status" value="1"/>
</dbReference>
<dbReference type="InterPro" id="IPR025403">
    <property type="entry name" value="TgpA-like_C"/>
</dbReference>
<organism evidence="4 5">
    <name type="scientific">Actinomyces israelii</name>
    <dbReference type="NCBI Taxonomy" id="1659"/>
    <lineage>
        <taxon>Bacteria</taxon>
        <taxon>Bacillati</taxon>
        <taxon>Actinomycetota</taxon>
        <taxon>Actinomycetes</taxon>
        <taxon>Actinomycetales</taxon>
        <taxon>Actinomycetaceae</taxon>
        <taxon>Actinomyces</taxon>
    </lineage>
</organism>
<feature type="transmembrane region" description="Helical" evidence="2">
    <location>
        <begin position="79"/>
        <end position="100"/>
    </location>
</feature>
<evidence type="ECO:0000313" key="5">
    <source>
        <dbReference type="Proteomes" id="UP001072034"/>
    </source>
</evidence>
<proteinExistence type="predicted"/>
<sequence length="238" mass="25720">MPRTRTASPILPALPCAGAPCAPGADVPATPDASQAREAAERELARPEYHAQETLWERLWRWIVEHLDPGNVMPGAPRWVSILIVVVVVLALVALLLALLSRITRVRRTRAERALFDDDRSSTALTRAADDAAGQGDWATAVVERFRAIIRSLDERGALEDYPGMTAHEAATIAAAVVVDLADDLHRAGALFDAVRYGEVVSTPEQDAWMRELAEAVRRTRPAPRPAPAPAPAIGGPQ</sequence>
<feature type="region of interest" description="Disordered" evidence="1">
    <location>
        <begin position="217"/>
        <end position="238"/>
    </location>
</feature>
<evidence type="ECO:0000256" key="1">
    <source>
        <dbReference type="SAM" id="MobiDB-lite"/>
    </source>
</evidence>
<evidence type="ECO:0000256" key="2">
    <source>
        <dbReference type="SAM" id="Phobius"/>
    </source>
</evidence>
<dbReference type="EMBL" id="JAPTMY010000018">
    <property type="protein sequence ID" value="MCZ0858231.1"/>
    <property type="molecule type" value="Genomic_DNA"/>
</dbReference>
<dbReference type="Proteomes" id="UP001072034">
    <property type="component" value="Unassembled WGS sequence"/>
</dbReference>